<dbReference type="EMBL" id="CAJNOR010001558">
    <property type="protein sequence ID" value="CAF1163659.1"/>
    <property type="molecule type" value="Genomic_DNA"/>
</dbReference>
<keyword evidence="2" id="KW-1185">Reference proteome</keyword>
<organism evidence="1 2">
    <name type="scientific">Adineta ricciae</name>
    <name type="common">Rotifer</name>
    <dbReference type="NCBI Taxonomy" id="249248"/>
    <lineage>
        <taxon>Eukaryota</taxon>
        <taxon>Metazoa</taxon>
        <taxon>Spiralia</taxon>
        <taxon>Gnathifera</taxon>
        <taxon>Rotifera</taxon>
        <taxon>Eurotatoria</taxon>
        <taxon>Bdelloidea</taxon>
        <taxon>Adinetida</taxon>
        <taxon>Adinetidae</taxon>
        <taxon>Adineta</taxon>
    </lineage>
</organism>
<gene>
    <name evidence="1" type="ORF">XAT740_LOCUS21626</name>
</gene>
<sequence length="140" mass="15901">MRRKSVFTPSISSASTLSSYTPETKSDIISFAIGNPANKTAAKLSQFNEDLLGMEDAKLFTKRHNSELQRCSQFYSLASLFHETTTKDKHRLNGRDVQKLASTNEIIVFEVSVDCFLMSHCQSQSVLIDDDFMLHEKFRL</sequence>
<proteinExistence type="predicted"/>
<dbReference type="Proteomes" id="UP000663828">
    <property type="component" value="Unassembled WGS sequence"/>
</dbReference>
<comment type="caution">
    <text evidence="1">The sequence shown here is derived from an EMBL/GenBank/DDBJ whole genome shotgun (WGS) entry which is preliminary data.</text>
</comment>
<accession>A0A814TKS5</accession>
<protein>
    <submittedName>
        <fullName evidence="1">Uncharacterized protein</fullName>
    </submittedName>
</protein>
<evidence type="ECO:0000313" key="2">
    <source>
        <dbReference type="Proteomes" id="UP000663828"/>
    </source>
</evidence>
<dbReference type="AlphaFoldDB" id="A0A814TKS5"/>
<evidence type="ECO:0000313" key="1">
    <source>
        <dbReference type="EMBL" id="CAF1163659.1"/>
    </source>
</evidence>
<name>A0A814TKS5_ADIRI</name>
<reference evidence="1" key="1">
    <citation type="submission" date="2021-02" db="EMBL/GenBank/DDBJ databases">
        <authorList>
            <person name="Nowell W R."/>
        </authorList>
    </citation>
    <scope>NUCLEOTIDE SEQUENCE</scope>
</reference>